<feature type="compositionally biased region" description="Low complexity" evidence="1">
    <location>
        <begin position="264"/>
        <end position="281"/>
    </location>
</feature>
<feature type="compositionally biased region" description="Low complexity" evidence="1">
    <location>
        <begin position="321"/>
        <end position="331"/>
    </location>
</feature>
<accession>A0AAV8ZGJ9</accession>
<evidence type="ECO:0000256" key="2">
    <source>
        <dbReference type="SAM" id="Phobius"/>
    </source>
</evidence>
<dbReference type="AlphaFoldDB" id="A0AAV8ZGJ9"/>
<keyword evidence="2" id="KW-0472">Membrane</keyword>
<organism evidence="3 4">
    <name type="scientific">Aromia moschata</name>
    <dbReference type="NCBI Taxonomy" id="1265417"/>
    <lineage>
        <taxon>Eukaryota</taxon>
        <taxon>Metazoa</taxon>
        <taxon>Ecdysozoa</taxon>
        <taxon>Arthropoda</taxon>
        <taxon>Hexapoda</taxon>
        <taxon>Insecta</taxon>
        <taxon>Pterygota</taxon>
        <taxon>Neoptera</taxon>
        <taxon>Endopterygota</taxon>
        <taxon>Coleoptera</taxon>
        <taxon>Polyphaga</taxon>
        <taxon>Cucujiformia</taxon>
        <taxon>Chrysomeloidea</taxon>
        <taxon>Cerambycidae</taxon>
        <taxon>Cerambycinae</taxon>
        <taxon>Callichromatini</taxon>
        <taxon>Aromia</taxon>
    </lineage>
</organism>
<sequence length="561" mass="57564">MGSVAPDDDMSKSPKSNIAVQNNLLNDEGSAGYKDWLSKSTTLEDIYRHYNQPQNRFDEFIEEDEKEEEFDEEYNGHMPGYAIPSHGHSIDTPAKHRGHTGLGMYYGGGKYQGGVYPYPSAVYHSGGNSGYPHGGGSSGYHGGGYHTGGSSGYSHGGGSIHHDEGGGYTYQDHESEAGAGHSAYGGLHAIHEHEHVYHTYPPKYQGHHEEGYNSKEHDLVDLFDIALTALAFLSFGMFIVHVIMCISAAHQDATTTAASMMMPMSMGPTSTGTGGMLPTSTGNGGGDGSMTATGGGGTATGGGTTGAGEGTPTGGGGTSTGSGATPTDSDNGGAGGDGGDGGDDSMGTATGGGTTGDGSTGGGTGDGDTGGGDGENMGGSTGAASPGTATGTGDGDTTTGGGTTSTGTGDGGDGADGDSTGTGAGRDTLNFRWKRDIPTITNPNNQALNELARRVLVSIEAALIANNDGGVCLRKSLCENNKFSRTLEGKDKIIIPMWSLGMSWLSGRLVKNISSATSMLDTLKASVLGLGRADCEIIYQECDLRREVIERRRRRRRRSTG</sequence>
<keyword evidence="4" id="KW-1185">Reference proteome</keyword>
<feature type="compositionally biased region" description="Gly residues" evidence="1">
    <location>
        <begin position="390"/>
        <end position="424"/>
    </location>
</feature>
<comment type="caution">
    <text evidence="3">The sequence shown here is derived from an EMBL/GenBank/DDBJ whole genome shotgun (WGS) entry which is preliminary data.</text>
</comment>
<proteinExistence type="predicted"/>
<keyword evidence="2" id="KW-1133">Transmembrane helix</keyword>
<protein>
    <submittedName>
        <fullName evidence="3">Uncharacterized protein</fullName>
    </submittedName>
</protein>
<dbReference type="Proteomes" id="UP001162162">
    <property type="component" value="Unassembled WGS sequence"/>
</dbReference>
<feature type="compositionally biased region" description="Gly residues" evidence="1">
    <location>
        <begin position="282"/>
        <end position="320"/>
    </location>
</feature>
<feature type="compositionally biased region" description="Gly residues" evidence="1">
    <location>
        <begin position="349"/>
        <end position="381"/>
    </location>
</feature>
<feature type="region of interest" description="Disordered" evidence="1">
    <location>
        <begin position="153"/>
        <end position="175"/>
    </location>
</feature>
<reference evidence="3" key="1">
    <citation type="journal article" date="2023" name="Insect Mol. Biol.">
        <title>Genome sequencing provides insights into the evolution of gene families encoding plant cell wall-degrading enzymes in longhorned beetles.</title>
        <authorList>
            <person name="Shin N.R."/>
            <person name="Okamura Y."/>
            <person name="Kirsch R."/>
            <person name="Pauchet Y."/>
        </authorList>
    </citation>
    <scope>NUCLEOTIDE SEQUENCE</scope>
    <source>
        <strain evidence="3">AMC_N1</strain>
    </source>
</reference>
<feature type="transmembrane region" description="Helical" evidence="2">
    <location>
        <begin position="222"/>
        <end position="244"/>
    </location>
</feature>
<dbReference type="EMBL" id="JAPWTK010000001">
    <property type="protein sequence ID" value="KAJ8963055.1"/>
    <property type="molecule type" value="Genomic_DNA"/>
</dbReference>
<feature type="region of interest" description="Disordered" evidence="1">
    <location>
        <begin position="264"/>
        <end position="430"/>
    </location>
</feature>
<evidence type="ECO:0000313" key="4">
    <source>
        <dbReference type="Proteomes" id="UP001162162"/>
    </source>
</evidence>
<feature type="compositionally biased region" description="Basic and acidic residues" evidence="1">
    <location>
        <begin position="160"/>
        <end position="175"/>
    </location>
</feature>
<name>A0AAV8ZGJ9_9CUCU</name>
<gene>
    <name evidence="3" type="ORF">NQ318_018519</name>
</gene>
<evidence type="ECO:0000313" key="3">
    <source>
        <dbReference type="EMBL" id="KAJ8963055.1"/>
    </source>
</evidence>
<keyword evidence="2" id="KW-0812">Transmembrane</keyword>
<evidence type="ECO:0000256" key="1">
    <source>
        <dbReference type="SAM" id="MobiDB-lite"/>
    </source>
</evidence>